<dbReference type="AlphaFoldDB" id="A0A918HPG3"/>
<evidence type="ECO:0000259" key="2">
    <source>
        <dbReference type="Pfam" id="PF04389"/>
    </source>
</evidence>
<accession>A0A918HPG3</accession>
<dbReference type="EMBL" id="BMSA01000028">
    <property type="protein sequence ID" value="GGT83401.1"/>
    <property type="molecule type" value="Genomic_DNA"/>
</dbReference>
<evidence type="ECO:0000256" key="1">
    <source>
        <dbReference type="SAM" id="MobiDB-lite"/>
    </source>
</evidence>
<protein>
    <recommendedName>
        <fullName evidence="2">Peptidase M28 domain-containing protein</fullName>
    </recommendedName>
</protein>
<evidence type="ECO:0000313" key="4">
    <source>
        <dbReference type="Proteomes" id="UP000646776"/>
    </source>
</evidence>
<reference evidence="3" key="2">
    <citation type="submission" date="2020-09" db="EMBL/GenBank/DDBJ databases">
        <authorList>
            <person name="Sun Q."/>
            <person name="Ohkuma M."/>
        </authorList>
    </citation>
    <scope>NUCLEOTIDE SEQUENCE</scope>
    <source>
        <strain evidence="3">JCM 4125</strain>
    </source>
</reference>
<reference evidence="3" key="1">
    <citation type="journal article" date="2014" name="Int. J. Syst. Evol. Microbiol.">
        <title>Complete genome sequence of Corynebacterium casei LMG S-19264T (=DSM 44701T), isolated from a smear-ripened cheese.</title>
        <authorList>
            <consortium name="US DOE Joint Genome Institute (JGI-PGF)"/>
            <person name="Walter F."/>
            <person name="Albersmeier A."/>
            <person name="Kalinowski J."/>
            <person name="Ruckert C."/>
        </authorList>
    </citation>
    <scope>NUCLEOTIDE SEQUENCE</scope>
    <source>
        <strain evidence="3">JCM 4125</strain>
    </source>
</reference>
<comment type="caution">
    <text evidence="3">The sequence shown here is derived from an EMBL/GenBank/DDBJ whole genome shotgun (WGS) entry which is preliminary data.</text>
</comment>
<dbReference type="PANTHER" id="PTHR12147">
    <property type="entry name" value="METALLOPEPTIDASE M28 FAMILY MEMBER"/>
    <property type="match status" value="1"/>
</dbReference>
<organism evidence="3 4">
    <name type="scientific">Streptomyces phaeofaciens</name>
    <dbReference type="NCBI Taxonomy" id="68254"/>
    <lineage>
        <taxon>Bacteria</taxon>
        <taxon>Bacillati</taxon>
        <taxon>Actinomycetota</taxon>
        <taxon>Actinomycetes</taxon>
        <taxon>Kitasatosporales</taxon>
        <taxon>Streptomycetaceae</taxon>
        <taxon>Streptomyces</taxon>
    </lineage>
</organism>
<dbReference type="InterPro" id="IPR045175">
    <property type="entry name" value="M28_fam"/>
</dbReference>
<dbReference type="GO" id="GO:0008235">
    <property type="term" value="F:metalloexopeptidase activity"/>
    <property type="evidence" value="ECO:0007669"/>
    <property type="project" value="InterPro"/>
</dbReference>
<dbReference type="PANTHER" id="PTHR12147:SF26">
    <property type="entry name" value="PEPTIDASE M28 DOMAIN-CONTAINING PROTEIN"/>
    <property type="match status" value="1"/>
</dbReference>
<feature type="region of interest" description="Disordered" evidence="1">
    <location>
        <begin position="307"/>
        <end position="335"/>
    </location>
</feature>
<dbReference type="Pfam" id="PF04389">
    <property type="entry name" value="Peptidase_M28"/>
    <property type="match status" value="1"/>
</dbReference>
<gene>
    <name evidence="3" type="ORF">GCM10010226_72580</name>
</gene>
<dbReference type="SUPFAM" id="SSF53187">
    <property type="entry name" value="Zn-dependent exopeptidases"/>
    <property type="match status" value="1"/>
</dbReference>
<dbReference type="Proteomes" id="UP000646776">
    <property type="component" value="Unassembled WGS sequence"/>
</dbReference>
<sequence length="660" mass="68597">MTVLFFDIGATLADARVEADGSLVLSPRPRVLAVLDEFHDVRQGVISDPGPSEGAAEPAASALREAFPGRFTDDTLVRWGPKNSRRIFDEAVAGTAGEGTPPSAADECVFVGEDHQERAFAREAGLRTAAHPVFTRAAVENRPVLWARIDLPEGQGLPALEAVANQNEVVPVHIASARLVLAMASMRGAAALEQAGFTVDLRAPVQDSAAFLVRDDRLLAPAQGFADAPEGAAMRATSAFGFVADALAGPTTPPLLPMGPAPGGVYVAAPAGAPIEDVHLEGAKPGHTERLLPDPALLTRPGEAWAQGLAAGPTDGRPERDPQVPGGAAADGSPSPETIAAVRAAVTPEVLRAHVARISGVEPLRDGEALLVRSRDASAADNPRVVEALADRFQDLDLNVRLHRFRWRGHRLFNVEAEHRVAGADSTVLITAHLDSTASGGEFVDENGDPRPYDPTVDPAPGADDDGSGTAAVMAAAECLHALLAEGRTPTRNVRFVLFNAEEQGLVGSKFYARAAAAANDRIAGVFQMDMIAGRQQGSAPTVEIHAGSSVPGPVVGASDALGALVADTVPVIDPEMTVQQLTGPSDPAIGRSDHASFHERGWAAVAVSEDIFALDGGPGTGTRQYHTPGDTLLDQDHSPQFAATLARSVTATALTLAGV</sequence>
<dbReference type="InterPro" id="IPR023214">
    <property type="entry name" value="HAD_sf"/>
</dbReference>
<proteinExistence type="predicted"/>
<feature type="compositionally biased region" description="Low complexity" evidence="1">
    <location>
        <begin position="454"/>
        <end position="469"/>
    </location>
</feature>
<name>A0A918HPG3_9ACTN</name>
<evidence type="ECO:0000313" key="3">
    <source>
        <dbReference type="EMBL" id="GGT83401.1"/>
    </source>
</evidence>
<feature type="region of interest" description="Disordered" evidence="1">
    <location>
        <begin position="439"/>
        <end position="469"/>
    </location>
</feature>
<dbReference type="GO" id="GO:0006508">
    <property type="term" value="P:proteolysis"/>
    <property type="evidence" value="ECO:0007669"/>
    <property type="project" value="InterPro"/>
</dbReference>
<feature type="domain" description="Peptidase M28" evidence="2">
    <location>
        <begin position="415"/>
        <end position="634"/>
    </location>
</feature>
<dbReference type="Gene3D" id="3.40.50.1000">
    <property type="entry name" value="HAD superfamily/HAD-like"/>
    <property type="match status" value="1"/>
</dbReference>
<dbReference type="Gene3D" id="3.40.630.10">
    <property type="entry name" value="Zn peptidases"/>
    <property type="match status" value="1"/>
</dbReference>
<dbReference type="RefSeq" id="WP_189716851.1">
    <property type="nucleotide sequence ID" value="NZ_BMSA01000028.1"/>
</dbReference>
<keyword evidence="4" id="KW-1185">Reference proteome</keyword>
<dbReference type="InterPro" id="IPR007484">
    <property type="entry name" value="Peptidase_M28"/>
</dbReference>